<organism evidence="1">
    <name type="scientific">Arundo donax</name>
    <name type="common">Giant reed</name>
    <name type="synonym">Donax arundinaceus</name>
    <dbReference type="NCBI Taxonomy" id="35708"/>
    <lineage>
        <taxon>Eukaryota</taxon>
        <taxon>Viridiplantae</taxon>
        <taxon>Streptophyta</taxon>
        <taxon>Embryophyta</taxon>
        <taxon>Tracheophyta</taxon>
        <taxon>Spermatophyta</taxon>
        <taxon>Magnoliopsida</taxon>
        <taxon>Liliopsida</taxon>
        <taxon>Poales</taxon>
        <taxon>Poaceae</taxon>
        <taxon>PACMAD clade</taxon>
        <taxon>Arundinoideae</taxon>
        <taxon>Arundineae</taxon>
        <taxon>Arundo</taxon>
    </lineage>
</organism>
<proteinExistence type="predicted"/>
<evidence type="ECO:0000313" key="1">
    <source>
        <dbReference type="EMBL" id="JAE31845.1"/>
    </source>
</evidence>
<reference evidence="1" key="2">
    <citation type="journal article" date="2015" name="Data Brief">
        <title>Shoot transcriptome of the giant reed, Arundo donax.</title>
        <authorList>
            <person name="Barrero R.A."/>
            <person name="Guerrero F.D."/>
            <person name="Moolhuijzen P."/>
            <person name="Goolsby J.A."/>
            <person name="Tidwell J."/>
            <person name="Bellgard S.E."/>
            <person name="Bellgard M.I."/>
        </authorList>
    </citation>
    <scope>NUCLEOTIDE SEQUENCE</scope>
    <source>
        <tissue evidence="1">Shoot tissue taken approximately 20 cm above the soil surface</tissue>
    </source>
</reference>
<accession>A0A0A9H3Q7</accession>
<sequence>MLLFISLLLCFANNPFFLEDAETRYHGHCGRVI</sequence>
<reference evidence="1" key="1">
    <citation type="submission" date="2014-09" db="EMBL/GenBank/DDBJ databases">
        <authorList>
            <person name="Magalhaes I.L.F."/>
            <person name="Oliveira U."/>
            <person name="Santos F.R."/>
            <person name="Vidigal T.H.D.A."/>
            <person name="Brescovit A.D."/>
            <person name="Santos A.J."/>
        </authorList>
    </citation>
    <scope>NUCLEOTIDE SEQUENCE</scope>
    <source>
        <tissue evidence="1">Shoot tissue taken approximately 20 cm above the soil surface</tissue>
    </source>
</reference>
<dbReference type="AlphaFoldDB" id="A0A0A9H3Q7"/>
<protein>
    <submittedName>
        <fullName evidence="1">Uncharacterized protein</fullName>
    </submittedName>
</protein>
<name>A0A0A9H3Q7_ARUDO</name>
<dbReference type="EMBL" id="GBRH01166051">
    <property type="protein sequence ID" value="JAE31845.1"/>
    <property type="molecule type" value="Transcribed_RNA"/>
</dbReference>